<dbReference type="PANTHER" id="PTHR12128:SF66">
    <property type="entry name" value="4-HYDROXY-2-OXOGLUTARATE ALDOLASE, MITOCHONDRIAL"/>
    <property type="match status" value="1"/>
</dbReference>
<evidence type="ECO:0000313" key="3">
    <source>
        <dbReference type="EMBL" id="MCK7615708.1"/>
    </source>
</evidence>
<organism evidence="3 4">
    <name type="scientific">Roseibium sediminicola</name>
    <dbReference type="NCBI Taxonomy" id="2933272"/>
    <lineage>
        <taxon>Bacteria</taxon>
        <taxon>Pseudomonadati</taxon>
        <taxon>Pseudomonadota</taxon>
        <taxon>Alphaproteobacteria</taxon>
        <taxon>Hyphomicrobiales</taxon>
        <taxon>Stappiaceae</taxon>
        <taxon>Roseibium</taxon>
    </lineage>
</organism>
<evidence type="ECO:0000256" key="1">
    <source>
        <dbReference type="ARBA" id="ARBA00007592"/>
    </source>
</evidence>
<sequence length="302" mass="33299">MRPDEIGGVLPVLYSFFDDGGNLRLDGFRHQCEHCLANGANGVVLFGFVTQFYRLSFAEKVAALRETARSLEGRGTLGVTIMEASVAGQMELIRVARDEGADWVILQPPLGPPARAPDWMEMLKPLIDEAGIPVAVQNALIAGTCLSNGDLITLQTECPNLMGVKAETSSEDVAAFARNCRDRFRILTGNWGVEYPFFLRSGVHGVIPAPNFVKEQVALHKAAIREDWEKVDQIHAQILPLMQFIRERPAPEEQIILGKQAYSWRTSYTVGTNRKPGPASINSHILAHAHNLLGAMMRQSVE</sequence>
<evidence type="ECO:0000256" key="2">
    <source>
        <dbReference type="ARBA" id="ARBA00023239"/>
    </source>
</evidence>
<dbReference type="Gene3D" id="3.20.20.70">
    <property type="entry name" value="Aldolase class I"/>
    <property type="match status" value="1"/>
</dbReference>
<dbReference type="InterPro" id="IPR002220">
    <property type="entry name" value="DapA-like"/>
</dbReference>
<protein>
    <submittedName>
        <fullName evidence="3">Dihydrodipicolinate synthase family protein</fullName>
    </submittedName>
</protein>
<dbReference type="RefSeq" id="WP_248159488.1">
    <property type="nucleotide sequence ID" value="NZ_JALNMJ010000030.1"/>
</dbReference>
<comment type="similarity">
    <text evidence="1">Belongs to the DapA family.</text>
</comment>
<gene>
    <name evidence="3" type="ORF">M0H32_26400</name>
</gene>
<dbReference type="CDD" id="cd00408">
    <property type="entry name" value="DHDPS-like"/>
    <property type="match status" value="1"/>
</dbReference>
<name>A0ABT0H1Y8_9HYPH</name>
<dbReference type="SMART" id="SM01130">
    <property type="entry name" value="DHDPS"/>
    <property type="match status" value="1"/>
</dbReference>
<dbReference type="InterPro" id="IPR013785">
    <property type="entry name" value="Aldolase_TIM"/>
</dbReference>
<keyword evidence="2" id="KW-0456">Lyase</keyword>
<comment type="caution">
    <text evidence="3">The sequence shown here is derived from an EMBL/GenBank/DDBJ whole genome shotgun (WGS) entry which is preliminary data.</text>
</comment>
<keyword evidence="4" id="KW-1185">Reference proteome</keyword>
<proteinExistence type="inferred from homology"/>
<evidence type="ECO:0000313" key="4">
    <source>
        <dbReference type="Proteomes" id="UP001431221"/>
    </source>
</evidence>
<dbReference type="EMBL" id="JALNMJ010000030">
    <property type="protein sequence ID" value="MCK7615708.1"/>
    <property type="molecule type" value="Genomic_DNA"/>
</dbReference>
<dbReference type="PANTHER" id="PTHR12128">
    <property type="entry name" value="DIHYDRODIPICOLINATE SYNTHASE"/>
    <property type="match status" value="1"/>
</dbReference>
<dbReference type="Proteomes" id="UP001431221">
    <property type="component" value="Unassembled WGS sequence"/>
</dbReference>
<dbReference type="Pfam" id="PF00701">
    <property type="entry name" value="DHDPS"/>
    <property type="match status" value="1"/>
</dbReference>
<dbReference type="SUPFAM" id="SSF51569">
    <property type="entry name" value="Aldolase"/>
    <property type="match status" value="1"/>
</dbReference>
<accession>A0ABT0H1Y8</accession>
<reference evidence="3" key="1">
    <citation type="submission" date="2022-04" db="EMBL/GenBank/DDBJ databases">
        <title>Roseibium sp. CAU 1639 isolated from mud.</title>
        <authorList>
            <person name="Kim W."/>
        </authorList>
    </citation>
    <scope>NUCLEOTIDE SEQUENCE</scope>
    <source>
        <strain evidence="3">CAU 1639</strain>
    </source>
</reference>